<reference evidence="2 3" key="1">
    <citation type="journal article" date="2015" name="Genome Announc.">
        <title>Expanding the biotechnology potential of lactobacilli through comparative genomics of 213 strains and associated genera.</title>
        <authorList>
            <person name="Sun Z."/>
            <person name="Harris H.M."/>
            <person name="McCann A."/>
            <person name="Guo C."/>
            <person name="Argimon S."/>
            <person name="Zhang W."/>
            <person name="Yang X."/>
            <person name="Jeffery I.B."/>
            <person name="Cooney J.C."/>
            <person name="Kagawa T.F."/>
            <person name="Liu W."/>
            <person name="Song Y."/>
            <person name="Salvetti E."/>
            <person name="Wrobel A."/>
            <person name="Rasinkangas P."/>
            <person name="Parkhill J."/>
            <person name="Rea M.C."/>
            <person name="O'Sullivan O."/>
            <person name="Ritari J."/>
            <person name="Douillard F.P."/>
            <person name="Paul Ross R."/>
            <person name="Yang R."/>
            <person name="Briner A.E."/>
            <person name="Felis G.E."/>
            <person name="de Vos W.M."/>
            <person name="Barrangou R."/>
            <person name="Klaenhammer T.R."/>
            <person name="Caufield P.W."/>
            <person name="Cui Y."/>
            <person name="Zhang H."/>
            <person name="O'Toole P.W."/>
        </authorList>
    </citation>
    <scope>NUCLEOTIDE SEQUENCE [LARGE SCALE GENOMIC DNA]</scope>
    <source>
        <strain evidence="2 3">DSM 24716</strain>
    </source>
</reference>
<comment type="caution">
    <text evidence="2">The sequence shown here is derived from an EMBL/GenBank/DDBJ whole genome shotgun (WGS) entry which is preliminary data.</text>
</comment>
<dbReference type="OrthoDB" id="7030467at2"/>
<evidence type="ECO:0000313" key="2">
    <source>
        <dbReference type="EMBL" id="KRN99084.1"/>
    </source>
</evidence>
<dbReference type="AlphaFoldDB" id="A0A0R2LHR3"/>
<dbReference type="InterPro" id="IPR035093">
    <property type="entry name" value="RelE/ParE_toxin_dom_sf"/>
</dbReference>
<gene>
    <name evidence="2" type="ORF">IV57_GL000509</name>
</gene>
<proteinExistence type="predicted"/>
<dbReference type="PATRIC" id="fig|993692.3.peg.514"/>
<organism evidence="2 3">
    <name type="scientific">Companilactobacillus kimchiensis</name>
    <dbReference type="NCBI Taxonomy" id="993692"/>
    <lineage>
        <taxon>Bacteria</taxon>
        <taxon>Bacillati</taxon>
        <taxon>Bacillota</taxon>
        <taxon>Bacilli</taxon>
        <taxon>Lactobacillales</taxon>
        <taxon>Lactobacillaceae</taxon>
        <taxon>Companilactobacillus</taxon>
    </lineage>
</organism>
<keyword evidence="1" id="KW-1277">Toxin-antitoxin system</keyword>
<evidence type="ECO:0000313" key="3">
    <source>
        <dbReference type="Proteomes" id="UP000051006"/>
    </source>
</evidence>
<accession>A0A0R2LHR3</accession>
<dbReference type="Proteomes" id="UP000051006">
    <property type="component" value="Unassembled WGS sequence"/>
</dbReference>
<dbReference type="InterPro" id="IPR007712">
    <property type="entry name" value="RelE/ParE_toxin"/>
</dbReference>
<evidence type="ECO:0008006" key="4">
    <source>
        <dbReference type="Google" id="ProtNLM"/>
    </source>
</evidence>
<dbReference type="SUPFAM" id="SSF143011">
    <property type="entry name" value="RelE-like"/>
    <property type="match status" value="1"/>
</dbReference>
<dbReference type="EMBL" id="JQCF01000012">
    <property type="protein sequence ID" value="KRN99084.1"/>
    <property type="molecule type" value="Genomic_DNA"/>
</dbReference>
<dbReference type="NCBIfam" id="TIGR02385">
    <property type="entry name" value="RelE_StbE"/>
    <property type="match status" value="1"/>
</dbReference>
<dbReference type="Pfam" id="PF15738">
    <property type="entry name" value="YafQ_toxin"/>
    <property type="match status" value="1"/>
</dbReference>
<evidence type="ECO:0000256" key="1">
    <source>
        <dbReference type="ARBA" id="ARBA00022649"/>
    </source>
</evidence>
<keyword evidence="3" id="KW-1185">Reference proteome</keyword>
<name>A0A0R2LHR3_9LACO</name>
<sequence>MVKIKQTKSFTRNFKKLEKKHFPVSLIRNCVIAIISGDKKTLVKIKDHNLKGGWNGYREFHPARYGNYGASYDGWIVIYKYDHGELILTLVSTEDHDILKG</sequence>
<dbReference type="Gene3D" id="3.30.2310.20">
    <property type="entry name" value="RelE-like"/>
    <property type="match status" value="1"/>
</dbReference>
<protein>
    <recommendedName>
        <fullName evidence="4">Addiction module toxin RelE</fullName>
    </recommendedName>
</protein>
<dbReference type="InterPro" id="IPR004386">
    <property type="entry name" value="Toxin_YafQ-like"/>
</dbReference>
<dbReference type="STRING" id="993692.IV57_GL000509"/>
<dbReference type="RefSeq" id="WP_057880857.1">
    <property type="nucleotide sequence ID" value="NZ_JQCF01000012.1"/>
</dbReference>